<evidence type="ECO:0000259" key="6">
    <source>
        <dbReference type="PROSITE" id="PS50011"/>
    </source>
</evidence>
<protein>
    <recommendedName>
        <fullName evidence="6">Protein kinase domain-containing protein</fullName>
    </recommendedName>
</protein>
<dbReference type="InterPro" id="IPR051175">
    <property type="entry name" value="CLK_kinases"/>
</dbReference>
<dbReference type="InterPro" id="IPR011009">
    <property type="entry name" value="Kinase-like_dom_sf"/>
</dbReference>
<dbReference type="Gene3D" id="1.10.510.10">
    <property type="entry name" value="Transferase(Phosphotransferase) domain 1"/>
    <property type="match status" value="1"/>
</dbReference>
<dbReference type="Gene3D" id="3.30.200.20">
    <property type="entry name" value="Phosphorylase Kinase, domain 1"/>
    <property type="match status" value="2"/>
</dbReference>
<reference evidence="7 8" key="1">
    <citation type="submission" date="2020-10" db="EMBL/GenBank/DDBJ databases">
        <title>The Coptis chinensis genome and diversification of protoberbering-type alkaloids.</title>
        <authorList>
            <person name="Wang B."/>
            <person name="Shu S."/>
            <person name="Song C."/>
            <person name="Liu Y."/>
        </authorList>
    </citation>
    <scope>NUCLEOTIDE SEQUENCE [LARGE SCALE GENOMIC DNA]</scope>
    <source>
        <strain evidence="7">HL-2020</strain>
        <tissue evidence="7">Leaf</tissue>
    </source>
</reference>
<evidence type="ECO:0000256" key="5">
    <source>
        <dbReference type="ARBA" id="ARBA00022840"/>
    </source>
</evidence>
<comment type="caution">
    <text evidence="7">The sequence shown here is derived from an EMBL/GenBank/DDBJ whole genome shotgun (WGS) entry which is preliminary data.</text>
</comment>
<dbReference type="PANTHER" id="PTHR45646">
    <property type="entry name" value="SERINE/THREONINE-PROTEIN KINASE DOA-RELATED"/>
    <property type="match status" value="1"/>
</dbReference>
<organism evidence="7 8">
    <name type="scientific">Coptis chinensis</name>
    <dbReference type="NCBI Taxonomy" id="261450"/>
    <lineage>
        <taxon>Eukaryota</taxon>
        <taxon>Viridiplantae</taxon>
        <taxon>Streptophyta</taxon>
        <taxon>Embryophyta</taxon>
        <taxon>Tracheophyta</taxon>
        <taxon>Spermatophyta</taxon>
        <taxon>Magnoliopsida</taxon>
        <taxon>Ranunculales</taxon>
        <taxon>Ranunculaceae</taxon>
        <taxon>Coptidoideae</taxon>
        <taxon>Coptis</taxon>
    </lineage>
</organism>
<name>A0A835LZM1_9MAGN</name>
<keyword evidence="3" id="KW-0547">Nucleotide-binding</keyword>
<feature type="domain" description="Protein kinase" evidence="6">
    <location>
        <begin position="1"/>
        <end position="303"/>
    </location>
</feature>
<evidence type="ECO:0000256" key="3">
    <source>
        <dbReference type="ARBA" id="ARBA00022741"/>
    </source>
</evidence>
<keyword evidence="1" id="KW-0723">Serine/threonine-protein kinase</keyword>
<dbReference type="PANTHER" id="PTHR45646:SF11">
    <property type="entry name" value="SERINE_THREONINE-PROTEIN KINASE DOA"/>
    <property type="match status" value="1"/>
</dbReference>
<dbReference type="AlphaFoldDB" id="A0A835LZM1"/>
<evidence type="ECO:0000256" key="2">
    <source>
        <dbReference type="ARBA" id="ARBA00022679"/>
    </source>
</evidence>
<dbReference type="EMBL" id="JADFTS010000003">
    <property type="protein sequence ID" value="KAF9614183.1"/>
    <property type="molecule type" value="Genomic_DNA"/>
</dbReference>
<keyword evidence="4" id="KW-0418">Kinase</keyword>
<keyword evidence="2" id="KW-0808">Transferase</keyword>
<evidence type="ECO:0000313" key="8">
    <source>
        <dbReference type="Proteomes" id="UP000631114"/>
    </source>
</evidence>
<dbReference type="Proteomes" id="UP000631114">
    <property type="component" value="Unassembled WGS sequence"/>
</dbReference>
<keyword evidence="5" id="KW-0067">ATP-binding</keyword>
<evidence type="ECO:0000313" key="7">
    <source>
        <dbReference type="EMBL" id="KAF9614183.1"/>
    </source>
</evidence>
<dbReference type="GO" id="GO:0004674">
    <property type="term" value="F:protein serine/threonine kinase activity"/>
    <property type="evidence" value="ECO:0007669"/>
    <property type="project" value="UniProtKB-KW"/>
</dbReference>
<dbReference type="PROSITE" id="PS50011">
    <property type="entry name" value="PROTEIN_KINASE_DOM"/>
    <property type="match status" value="1"/>
</dbReference>
<dbReference type="SUPFAM" id="SSF56112">
    <property type="entry name" value="Protein kinase-like (PK-like)"/>
    <property type="match status" value="2"/>
</dbReference>
<dbReference type="InterPro" id="IPR000719">
    <property type="entry name" value="Prot_kinase_dom"/>
</dbReference>
<dbReference type="GO" id="GO:0005524">
    <property type="term" value="F:ATP binding"/>
    <property type="evidence" value="ECO:0007669"/>
    <property type="project" value="UniProtKB-KW"/>
</dbReference>
<accession>A0A835LZM1</accession>
<gene>
    <name evidence="7" type="ORF">IFM89_015691</name>
</gene>
<sequence length="303" mass="34244">MIMRQLDEGTSWKVLECWDVLKLELVAIKVFSGVERLIEARSGDIELLEYLARHDRSGTDCVQMRNFFMHSNHLCIVISSSTDQLMQQRNDGADDDKRCYLFSNGDTHYLFGGGVSSRVLECWDMLKLEHVAIKKFSSEWSTNGGRGKTECLKYLANKNRTGTCCVKMRSSFVHSKHLCVVLEKLEPLLLSYFLDRATSISCDGDDDDSSIKPKAIKPVDFGLFGCSTLDSNGILSYCCGRPAYSAPENLLGLEWSFPPDMWSVGCILFKIEFLWEAAFSVPKFCWTNILMPINYPRSSSNGL</sequence>
<keyword evidence="8" id="KW-1185">Reference proteome</keyword>
<dbReference type="GO" id="GO:0005634">
    <property type="term" value="C:nucleus"/>
    <property type="evidence" value="ECO:0007669"/>
    <property type="project" value="TreeGrafter"/>
</dbReference>
<evidence type="ECO:0000256" key="4">
    <source>
        <dbReference type="ARBA" id="ARBA00022777"/>
    </source>
</evidence>
<evidence type="ECO:0000256" key="1">
    <source>
        <dbReference type="ARBA" id="ARBA00022527"/>
    </source>
</evidence>
<proteinExistence type="predicted"/>